<dbReference type="Proteomes" id="UP001153269">
    <property type="component" value="Unassembled WGS sequence"/>
</dbReference>
<comment type="caution">
    <text evidence="2">The sequence shown here is derived from an EMBL/GenBank/DDBJ whole genome shotgun (WGS) entry which is preliminary data.</text>
</comment>
<reference evidence="2" key="1">
    <citation type="submission" date="2020-03" db="EMBL/GenBank/DDBJ databases">
        <authorList>
            <person name="Weist P."/>
        </authorList>
    </citation>
    <scope>NUCLEOTIDE SEQUENCE</scope>
</reference>
<evidence type="ECO:0000256" key="1">
    <source>
        <dbReference type="SAM" id="MobiDB-lite"/>
    </source>
</evidence>
<evidence type="ECO:0000313" key="2">
    <source>
        <dbReference type="EMBL" id="CAB1428079.1"/>
    </source>
</evidence>
<dbReference type="EMBL" id="CADEAL010001018">
    <property type="protein sequence ID" value="CAB1428079.1"/>
    <property type="molecule type" value="Genomic_DNA"/>
</dbReference>
<sequence>MAKDSRSLISEAVKSHVAAAVAGSSPPALNRADRSEWRAPLAPVHMSTSRGCRSSAPFAPSSTISQAAPGPNRPELHQLTWYFTILLVHWPELEQLSPPLCQPGSLPTPPPPGIHHRPSSCSDQSLLPHYAKLKAKKIVSFQPEAPLRETQALELRAWRRGGGGGGCFDEEELMKLESPSPPCHRQLFSCSVFPPSLYRGKQRQEQRSPAPSCQAADEHFLLPFTHNRCTLEQSTEPSSVPVTLKRQKDRTGSQQVDAASLISSEAGQGRQRRPTPREEDATQPVLGDPSIERPGRTRGPQPELCGRGGGGGGGGEEEEEEEGWRRAAGPSVGGSRLGHRGGAPPRSRPTGAQTTG</sequence>
<gene>
    <name evidence="2" type="ORF">PLEPLA_LOCUS16033</name>
</gene>
<feature type="region of interest" description="Disordered" evidence="1">
    <location>
        <begin position="232"/>
        <end position="356"/>
    </location>
</feature>
<proteinExistence type="predicted"/>
<feature type="compositionally biased region" description="Polar residues" evidence="1">
    <location>
        <begin position="252"/>
        <end position="266"/>
    </location>
</feature>
<accession>A0A9N7UA91</accession>
<organism evidence="2 3">
    <name type="scientific">Pleuronectes platessa</name>
    <name type="common">European plaice</name>
    <dbReference type="NCBI Taxonomy" id="8262"/>
    <lineage>
        <taxon>Eukaryota</taxon>
        <taxon>Metazoa</taxon>
        <taxon>Chordata</taxon>
        <taxon>Craniata</taxon>
        <taxon>Vertebrata</taxon>
        <taxon>Euteleostomi</taxon>
        <taxon>Actinopterygii</taxon>
        <taxon>Neopterygii</taxon>
        <taxon>Teleostei</taxon>
        <taxon>Neoteleostei</taxon>
        <taxon>Acanthomorphata</taxon>
        <taxon>Carangaria</taxon>
        <taxon>Pleuronectiformes</taxon>
        <taxon>Pleuronectoidei</taxon>
        <taxon>Pleuronectidae</taxon>
        <taxon>Pleuronectes</taxon>
    </lineage>
</organism>
<keyword evidence="3" id="KW-1185">Reference proteome</keyword>
<feature type="region of interest" description="Disordered" evidence="1">
    <location>
        <begin position="46"/>
        <end position="71"/>
    </location>
</feature>
<feature type="compositionally biased region" description="Polar residues" evidence="1">
    <location>
        <begin position="232"/>
        <end position="241"/>
    </location>
</feature>
<protein>
    <submittedName>
        <fullName evidence="2">Uncharacterized protein</fullName>
    </submittedName>
</protein>
<dbReference type="AlphaFoldDB" id="A0A9N7UA91"/>
<name>A0A9N7UA91_PLEPL</name>
<evidence type="ECO:0000313" key="3">
    <source>
        <dbReference type="Proteomes" id="UP001153269"/>
    </source>
</evidence>